<dbReference type="Proteomes" id="UP000268094">
    <property type="component" value="Unassembled WGS sequence"/>
</dbReference>
<evidence type="ECO:0000256" key="1">
    <source>
        <dbReference type="SAM" id="SignalP"/>
    </source>
</evidence>
<comment type="caution">
    <text evidence="2">The sequence shown here is derived from an EMBL/GenBank/DDBJ whole genome shotgun (WGS) entry which is preliminary data.</text>
</comment>
<feature type="chain" id="PRO_5017322692" evidence="1">
    <location>
        <begin position="25"/>
        <end position="117"/>
    </location>
</feature>
<proteinExistence type="predicted"/>
<reference evidence="3" key="1">
    <citation type="submission" date="2018-09" db="EMBL/GenBank/DDBJ databases">
        <authorList>
            <person name="Livingstone P.G."/>
            <person name="Whitworth D.E."/>
        </authorList>
    </citation>
    <scope>NUCLEOTIDE SEQUENCE [LARGE SCALE GENOMIC DNA]</scope>
    <source>
        <strain evidence="3">CA054A</strain>
    </source>
</reference>
<keyword evidence="3" id="KW-1185">Reference proteome</keyword>
<keyword evidence="1" id="KW-0732">Signal</keyword>
<sequence>MSLLRRLLSFSAVMLLGVAPVASAEAPNASYEDASHASTLGPLCHESLCDTNQDCRNACPGALTATCVQSSCQFTYSTGGGGGPGGPLCSEQFCSDDAECDCNGRRGFCGTDWTCHY</sequence>
<dbReference type="AlphaFoldDB" id="A0A3A8JIQ8"/>
<evidence type="ECO:0000313" key="2">
    <source>
        <dbReference type="EMBL" id="RKG90361.1"/>
    </source>
</evidence>
<dbReference type="OrthoDB" id="5517498at2"/>
<name>A0A3A8JIQ8_9BACT</name>
<accession>A0A3A8JIQ8</accession>
<dbReference type="RefSeq" id="WP_120540600.1">
    <property type="nucleotide sequence ID" value="NZ_RAVZ01000056.1"/>
</dbReference>
<feature type="signal peptide" evidence="1">
    <location>
        <begin position="1"/>
        <end position="24"/>
    </location>
</feature>
<evidence type="ECO:0000313" key="3">
    <source>
        <dbReference type="Proteomes" id="UP000268094"/>
    </source>
</evidence>
<gene>
    <name evidence="2" type="ORF">D7V88_11120</name>
</gene>
<protein>
    <submittedName>
        <fullName evidence="2">Uncharacterized protein</fullName>
    </submittedName>
</protein>
<organism evidence="2 3">
    <name type="scientific">Corallococcus terminator</name>
    <dbReference type="NCBI Taxonomy" id="2316733"/>
    <lineage>
        <taxon>Bacteria</taxon>
        <taxon>Pseudomonadati</taxon>
        <taxon>Myxococcota</taxon>
        <taxon>Myxococcia</taxon>
        <taxon>Myxococcales</taxon>
        <taxon>Cystobacterineae</taxon>
        <taxon>Myxococcaceae</taxon>
        <taxon>Corallococcus</taxon>
    </lineage>
</organism>
<dbReference type="EMBL" id="RAVZ01000056">
    <property type="protein sequence ID" value="RKG90361.1"/>
    <property type="molecule type" value="Genomic_DNA"/>
</dbReference>